<sequence length="84" mass="9655">MKILYAILPRCLVSYHKNMAFVMLPVFFSITSMSTALMRFLRDLDMCAHMQSCHLVIRLNSLCRGHPCHLCQGQYPSAQIDTMC</sequence>
<keyword evidence="1" id="KW-1133">Transmembrane helix</keyword>
<dbReference type="EMBL" id="KV931233">
    <property type="protein sequence ID" value="PIO31553.1"/>
    <property type="molecule type" value="Genomic_DNA"/>
</dbReference>
<evidence type="ECO:0000256" key="1">
    <source>
        <dbReference type="SAM" id="Phobius"/>
    </source>
</evidence>
<keyword evidence="3" id="KW-1185">Reference proteome</keyword>
<keyword evidence="1" id="KW-0472">Membrane</keyword>
<keyword evidence="1" id="KW-0812">Transmembrane</keyword>
<accession>A0A2G9RWG3</accession>
<proteinExistence type="predicted"/>
<evidence type="ECO:0000313" key="3">
    <source>
        <dbReference type="Proteomes" id="UP000228934"/>
    </source>
</evidence>
<dbReference type="AlphaFoldDB" id="A0A2G9RWG3"/>
<evidence type="ECO:0000313" key="2">
    <source>
        <dbReference type="EMBL" id="PIO31553.1"/>
    </source>
</evidence>
<gene>
    <name evidence="2" type="ORF">AB205_0008740</name>
</gene>
<dbReference type="Proteomes" id="UP000228934">
    <property type="component" value="Unassembled WGS sequence"/>
</dbReference>
<organism evidence="2 3">
    <name type="scientific">Aquarana catesbeiana</name>
    <name type="common">American bullfrog</name>
    <name type="synonym">Rana catesbeiana</name>
    <dbReference type="NCBI Taxonomy" id="8400"/>
    <lineage>
        <taxon>Eukaryota</taxon>
        <taxon>Metazoa</taxon>
        <taxon>Chordata</taxon>
        <taxon>Craniata</taxon>
        <taxon>Vertebrata</taxon>
        <taxon>Euteleostomi</taxon>
        <taxon>Amphibia</taxon>
        <taxon>Batrachia</taxon>
        <taxon>Anura</taxon>
        <taxon>Neobatrachia</taxon>
        <taxon>Ranoidea</taxon>
        <taxon>Ranidae</taxon>
        <taxon>Aquarana</taxon>
    </lineage>
</organism>
<reference evidence="3" key="1">
    <citation type="journal article" date="2017" name="Nat. Commun.">
        <title>The North American bullfrog draft genome provides insight into hormonal regulation of long noncoding RNA.</title>
        <authorList>
            <person name="Hammond S.A."/>
            <person name="Warren R.L."/>
            <person name="Vandervalk B.P."/>
            <person name="Kucuk E."/>
            <person name="Khan H."/>
            <person name="Gibb E.A."/>
            <person name="Pandoh P."/>
            <person name="Kirk H."/>
            <person name="Zhao Y."/>
            <person name="Jones M."/>
            <person name="Mungall A.J."/>
            <person name="Coope R."/>
            <person name="Pleasance S."/>
            <person name="Moore R.A."/>
            <person name="Holt R.A."/>
            <person name="Round J.M."/>
            <person name="Ohora S."/>
            <person name="Walle B.V."/>
            <person name="Veldhoen N."/>
            <person name="Helbing C.C."/>
            <person name="Birol I."/>
        </authorList>
    </citation>
    <scope>NUCLEOTIDE SEQUENCE [LARGE SCALE GENOMIC DNA]</scope>
</reference>
<protein>
    <submittedName>
        <fullName evidence="2">Uncharacterized protein</fullName>
    </submittedName>
</protein>
<feature type="transmembrane region" description="Helical" evidence="1">
    <location>
        <begin position="20"/>
        <end position="41"/>
    </location>
</feature>
<name>A0A2G9RWG3_AQUCT</name>